<gene>
    <name evidence="4" type="ORF">OPDIPICF_00274</name>
</gene>
<dbReference type="FunFam" id="3.30.70.270:FF:000001">
    <property type="entry name" value="Diguanylate cyclase domain protein"/>
    <property type="match status" value="1"/>
</dbReference>
<feature type="transmembrane region" description="Helical" evidence="2">
    <location>
        <begin position="170"/>
        <end position="188"/>
    </location>
</feature>
<dbReference type="PANTHER" id="PTHR46663:SF2">
    <property type="entry name" value="GGDEF DOMAIN-CONTAINING PROTEIN"/>
    <property type="match status" value="1"/>
</dbReference>
<dbReference type="PROSITE" id="PS50887">
    <property type="entry name" value="GGDEF"/>
    <property type="match status" value="1"/>
</dbReference>
<evidence type="ECO:0000313" key="4">
    <source>
        <dbReference type="EMBL" id="CAA0081114.1"/>
    </source>
</evidence>
<feature type="domain" description="GGDEF" evidence="3">
    <location>
        <begin position="237"/>
        <end position="369"/>
    </location>
</feature>
<name>A0A5S9MVN0_9GAMM</name>
<proteinExistence type="predicted"/>
<feature type="transmembrane region" description="Helical" evidence="2">
    <location>
        <begin position="79"/>
        <end position="100"/>
    </location>
</feature>
<dbReference type="NCBIfam" id="TIGR00254">
    <property type="entry name" value="GGDEF"/>
    <property type="match status" value="1"/>
</dbReference>
<dbReference type="InterPro" id="IPR029787">
    <property type="entry name" value="Nucleotide_cyclase"/>
</dbReference>
<evidence type="ECO:0000313" key="5">
    <source>
        <dbReference type="Proteomes" id="UP000441399"/>
    </source>
</evidence>
<dbReference type="EMBL" id="CACSIO010000001">
    <property type="protein sequence ID" value="CAA0081114.1"/>
    <property type="molecule type" value="Genomic_DNA"/>
</dbReference>
<dbReference type="SMART" id="SM00267">
    <property type="entry name" value="GGDEF"/>
    <property type="match status" value="1"/>
</dbReference>
<feature type="transmembrane region" description="Helical" evidence="2">
    <location>
        <begin position="137"/>
        <end position="158"/>
    </location>
</feature>
<evidence type="ECO:0000256" key="2">
    <source>
        <dbReference type="SAM" id="Phobius"/>
    </source>
</evidence>
<dbReference type="GO" id="GO:0003824">
    <property type="term" value="F:catalytic activity"/>
    <property type="evidence" value="ECO:0007669"/>
    <property type="project" value="UniProtKB-ARBA"/>
</dbReference>
<dbReference type="Gene3D" id="3.30.70.270">
    <property type="match status" value="1"/>
</dbReference>
<comment type="cofactor">
    <cofactor evidence="1">
        <name>Mg(2+)</name>
        <dbReference type="ChEBI" id="CHEBI:18420"/>
    </cofactor>
</comment>
<feature type="transmembrane region" description="Helical" evidence="2">
    <location>
        <begin position="21"/>
        <end position="42"/>
    </location>
</feature>
<accession>A0A5S9MVN0</accession>
<dbReference type="CDD" id="cd01949">
    <property type="entry name" value="GGDEF"/>
    <property type="match status" value="1"/>
</dbReference>
<dbReference type="Proteomes" id="UP000441399">
    <property type="component" value="Unassembled WGS sequence"/>
</dbReference>
<dbReference type="InterPro" id="IPR052163">
    <property type="entry name" value="DGC-Regulatory_Protein"/>
</dbReference>
<evidence type="ECO:0000256" key="1">
    <source>
        <dbReference type="ARBA" id="ARBA00001946"/>
    </source>
</evidence>
<keyword evidence="2" id="KW-0812">Transmembrane</keyword>
<dbReference type="AlphaFoldDB" id="A0A5S9MVN0"/>
<dbReference type="PANTHER" id="PTHR46663">
    <property type="entry name" value="DIGUANYLATE CYCLASE DGCT-RELATED"/>
    <property type="match status" value="1"/>
</dbReference>
<feature type="transmembrane region" description="Helical" evidence="2">
    <location>
        <begin position="106"/>
        <end position="125"/>
    </location>
</feature>
<sequence>MLLDRCLHSSLTDDSDTLYKARVLVSILWIYIAIISAVDIWLSISEQISQTGRYFALSICISMQVGFLISLWLLRFKAWFLAAAHLMVGATAFGIAAGVAVSGGPMMAPATPMNILPIIMAFVLINKRAGLLWTQIILTLHIGFIIASTQGFAFPQLLSERSLPMQHLSHWLIIYSAMIGLMFVYDSLNSRLKAERDAERQKFRHLASHDPLTNLANRLQFDDNLEQSLHRSDRHKNMTALLFIDLDGFKPINDSLGHDAGDVVLKTISQRLQKNLRGMDTVARLGGDEFGVILEDITDITNLNDIACKLLEIIAQPIKELPEQPAVSGSIGISLYPAHTRQKTTLIKYADTAMYAAKRDKNRWCLFLPEMVDDTFLQE</sequence>
<feature type="transmembrane region" description="Helical" evidence="2">
    <location>
        <begin position="54"/>
        <end position="74"/>
    </location>
</feature>
<dbReference type="Pfam" id="PF00990">
    <property type="entry name" value="GGDEF"/>
    <property type="match status" value="1"/>
</dbReference>
<dbReference type="SUPFAM" id="SSF55073">
    <property type="entry name" value="Nucleotide cyclase"/>
    <property type="match status" value="1"/>
</dbReference>
<dbReference type="InterPro" id="IPR000160">
    <property type="entry name" value="GGDEF_dom"/>
</dbReference>
<dbReference type="OrthoDB" id="9812358at2"/>
<evidence type="ECO:0000259" key="3">
    <source>
        <dbReference type="PROSITE" id="PS50887"/>
    </source>
</evidence>
<keyword evidence="2" id="KW-1133">Transmembrane helix</keyword>
<protein>
    <submittedName>
        <fullName evidence="4">Putative signaling protein</fullName>
    </submittedName>
</protein>
<dbReference type="InterPro" id="IPR043128">
    <property type="entry name" value="Rev_trsase/Diguanyl_cyclase"/>
</dbReference>
<keyword evidence="2" id="KW-0472">Membrane</keyword>
<keyword evidence="5" id="KW-1185">Reference proteome</keyword>
<reference evidence="4 5" key="1">
    <citation type="submission" date="2019-11" db="EMBL/GenBank/DDBJ databases">
        <authorList>
            <person name="Holert J."/>
        </authorList>
    </citation>
    <scope>NUCLEOTIDE SEQUENCE [LARGE SCALE GENOMIC DNA]</scope>
    <source>
        <strain evidence="4">SB11_3</strain>
    </source>
</reference>
<organism evidence="4 5">
    <name type="scientific">BD1-7 clade bacterium</name>
    <dbReference type="NCBI Taxonomy" id="2029982"/>
    <lineage>
        <taxon>Bacteria</taxon>
        <taxon>Pseudomonadati</taxon>
        <taxon>Pseudomonadota</taxon>
        <taxon>Gammaproteobacteria</taxon>
        <taxon>Cellvibrionales</taxon>
        <taxon>Spongiibacteraceae</taxon>
        <taxon>BD1-7 clade</taxon>
    </lineage>
</organism>